<evidence type="ECO:0000313" key="2">
    <source>
        <dbReference type="EMBL" id="BAN35802.1"/>
    </source>
</evidence>
<dbReference type="Gene3D" id="2.40.50.140">
    <property type="entry name" value="Nucleic acid-binding proteins"/>
    <property type="match status" value="1"/>
</dbReference>
<dbReference type="InterPro" id="IPR012340">
    <property type="entry name" value="NA-bd_OB-fold"/>
</dbReference>
<dbReference type="HOGENOM" id="CLU_089932_0_0_4"/>
<dbReference type="KEGG" id="sdr:SCD_n01991"/>
<sequence length="236" mass="25033">MKALLAFCMIVAAPFVLAGENPDAIPPVPTVVKGEVLDVKDVESYTYLRLKTRDGETWAAVNKSPVKKGTEVTIENVMVMKNFESKSLKKTFPTIVFGTLSGAGGVVQAAGHDMATAHSGVAKTVDVGDVHVPRASGANARTVAEIMTKGAELKDKPVLVRGKVVKYNSQIMGKNWIHLRDGSGSAVTGSNDVLVTTMSQAKVGDVVTVKGVVRTDKDFGAGYAYKVLIEEATLQQ</sequence>
<keyword evidence="1" id="KW-0732">Signal</keyword>
<dbReference type="Proteomes" id="UP000015559">
    <property type="component" value="Chromosome"/>
</dbReference>
<organism evidence="2 3">
    <name type="scientific">Sulfuricella denitrificans (strain DSM 22764 / NBRC 105220 / skB26)</name>
    <dbReference type="NCBI Taxonomy" id="1163617"/>
    <lineage>
        <taxon>Bacteria</taxon>
        <taxon>Pseudomonadati</taxon>
        <taxon>Pseudomonadota</taxon>
        <taxon>Betaproteobacteria</taxon>
        <taxon>Nitrosomonadales</taxon>
        <taxon>Sulfuricellaceae</taxon>
        <taxon>Sulfuricella</taxon>
    </lineage>
</organism>
<feature type="chain" id="PRO_5003895179" evidence="1">
    <location>
        <begin position="19"/>
        <end position="236"/>
    </location>
</feature>
<dbReference type="GO" id="GO:0004386">
    <property type="term" value="F:helicase activity"/>
    <property type="evidence" value="ECO:0007669"/>
    <property type="project" value="UniProtKB-KW"/>
</dbReference>
<reference evidence="2 3" key="1">
    <citation type="journal article" date="2012" name="Appl. Environ. Microbiol.">
        <title>Draft genome sequence of a psychrotolerant sulfur-oxidizing bacterium, Sulfuricella denitrificans skB26, and proteomic insights into cold adaptation.</title>
        <authorList>
            <person name="Watanabe T."/>
            <person name="Kojima H."/>
            <person name="Fukui M."/>
        </authorList>
    </citation>
    <scope>NUCLEOTIDE SEQUENCE [LARGE SCALE GENOMIC DNA]</scope>
    <source>
        <strain evidence="3">skB26</strain>
    </source>
</reference>
<keyword evidence="3" id="KW-1185">Reference proteome</keyword>
<proteinExistence type="predicted"/>
<keyword evidence="2" id="KW-0378">Hydrolase</keyword>
<protein>
    <submittedName>
        <fullName evidence="2">tRNA/helicase-type nucleic acid binding protein</fullName>
    </submittedName>
</protein>
<dbReference type="AlphaFoldDB" id="K6UVI2"/>
<evidence type="ECO:0000313" key="3">
    <source>
        <dbReference type="Proteomes" id="UP000015559"/>
    </source>
</evidence>
<feature type="signal peptide" evidence="1">
    <location>
        <begin position="1"/>
        <end position="18"/>
    </location>
</feature>
<accession>K6UVI2</accession>
<dbReference type="RefSeq" id="WP_009204997.1">
    <property type="nucleotide sequence ID" value="NC_022357.1"/>
</dbReference>
<dbReference type="EMBL" id="AP013066">
    <property type="protein sequence ID" value="BAN35802.1"/>
    <property type="molecule type" value="Genomic_DNA"/>
</dbReference>
<gene>
    <name evidence="2" type="ORF">SCD_n01991</name>
</gene>
<dbReference type="STRING" id="1163617.SCD_n01991"/>
<dbReference type="OrthoDB" id="1118190at2"/>
<keyword evidence="2" id="KW-0347">Helicase</keyword>
<name>K6UVI2_SULDS</name>
<dbReference type="eggNOG" id="ENOG502ZCF6">
    <property type="taxonomic scope" value="Bacteria"/>
</dbReference>
<keyword evidence="2" id="KW-0067">ATP-binding</keyword>
<evidence type="ECO:0000256" key="1">
    <source>
        <dbReference type="SAM" id="SignalP"/>
    </source>
</evidence>
<keyword evidence="2" id="KW-0547">Nucleotide-binding</keyword>